<proteinExistence type="predicted"/>
<evidence type="ECO:0000313" key="4">
    <source>
        <dbReference type="Proteomes" id="UP000077069"/>
    </source>
</evidence>
<evidence type="ECO:0000256" key="2">
    <source>
        <dbReference type="SAM" id="Phobius"/>
    </source>
</evidence>
<evidence type="ECO:0000313" key="3">
    <source>
        <dbReference type="EMBL" id="OAG01056.1"/>
    </source>
</evidence>
<sequence length="129" mass="14310">MTTILKMRAFPVASELFSPLTSPLTTSTRSGASKTSLPLSLPRSTKSSASTALPEMLSIFVCFALGLYIATQMYGFALGVVDKDLPRAFAVCFCVAYVFQLYVGWLEVREERRWRDQERARSKGNADGR</sequence>
<name>A0A177C0W1_9PLEO</name>
<accession>A0A177C0W1</accession>
<dbReference type="GeneID" id="28762836"/>
<dbReference type="Proteomes" id="UP000077069">
    <property type="component" value="Unassembled WGS sequence"/>
</dbReference>
<dbReference type="OrthoDB" id="3764650at2759"/>
<reference evidence="3 4" key="1">
    <citation type="submission" date="2016-05" db="EMBL/GenBank/DDBJ databases">
        <title>Comparative analysis of secretome profiles of manganese(II)-oxidizing ascomycete fungi.</title>
        <authorList>
            <consortium name="DOE Joint Genome Institute"/>
            <person name="Zeiner C.A."/>
            <person name="Purvine S.O."/>
            <person name="Zink E.M."/>
            <person name="Wu S."/>
            <person name="Pasa-Tolic L."/>
            <person name="Chaput D.L."/>
            <person name="Haridas S."/>
            <person name="Grigoriev I.V."/>
            <person name="Santelli C.M."/>
            <person name="Hansel C.M."/>
        </authorList>
    </citation>
    <scope>NUCLEOTIDE SEQUENCE [LARGE SCALE GENOMIC DNA]</scope>
    <source>
        <strain evidence="3 4">AP3s5-JAC2a</strain>
    </source>
</reference>
<evidence type="ECO:0000256" key="1">
    <source>
        <dbReference type="SAM" id="MobiDB-lite"/>
    </source>
</evidence>
<dbReference type="InParanoid" id="A0A177C0W1"/>
<keyword evidence="2" id="KW-0472">Membrane</keyword>
<dbReference type="AlphaFoldDB" id="A0A177C0W1"/>
<feature type="compositionally biased region" description="Polar residues" evidence="1">
    <location>
        <begin position="31"/>
        <end position="44"/>
    </location>
</feature>
<keyword evidence="2" id="KW-0812">Transmembrane</keyword>
<organism evidence="3 4">
    <name type="scientific">Paraphaeosphaeria sporulosa</name>
    <dbReference type="NCBI Taxonomy" id="1460663"/>
    <lineage>
        <taxon>Eukaryota</taxon>
        <taxon>Fungi</taxon>
        <taxon>Dikarya</taxon>
        <taxon>Ascomycota</taxon>
        <taxon>Pezizomycotina</taxon>
        <taxon>Dothideomycetes</taxon>
        <taxon>Pleosporomycetidae</taxon>
        <taxon>Pleosporales</taxon>
        <taxon>Massarineae</taxon>
        <taxon>Didymosphaeriaceae</taxon>
        <taxon>Paraphaeosphaeria</taxon>
    </lineage>
</organism>
<gene>
    <name evidence="3" type="ORF">CC84DRAFT_1168238</name>
</gene>
<feature type="transmembrane region" description="Helical" evidence="2">
    <location>
        <begin position="88"/>
        <end position="106"/>
    </location>
</feature>
<dbReference type="RefSeq" id="XP_018031421.1">
    <property type="nucleotide sequence ID" value="XM_018179350.1"/>
</dbReference>
<keyword evidence="4" id="KW-1185">Reference proteome</keyword>
<keyword evidence="2" id="KW-1133">Transmembrane helix</keyword>
<feature type="region of interest" description="Disordered" evidence="1">
    <location>
        <begin position="22"/>
        <end position="44"/>
    </location>
</feature>
<dbReference type="EMBL" id="KV441558">
    <property type="protein sequence ID" value="OAG01056.1"/>
    <property type="molecule type" value="Genomic_DNA"/>
</dbReference>
<protein>
    <submittedName>
        <fullName evidence="3">Uncharacterized protein</fullName>
    </submittedName>
</protein>
<feature type="transmembrane region" description="Helical" evidence="2">
    <location>
        <begin position="56"/>
        <end position="76"/>
    </location>
</feature>